<gene>
    <name evidence="1" type="ORF">HPB47_001864</name>
</gene>
<comment type="caution">
    <text evidence="1">The sequence shown here is derived from an EMBL/GenBank/DDBJ whole genome shotgun (WGS) entry which is preliminary data.</text>
</comment>
<dbReference type="EMBL" id="JABSTQ010010250">
    <property type="protein sequence ID" value="KAG0422301.1"/>
    <property type="molecule type" value="Genomic_DNA"/>
</dbReference>
<dbReference type="Proteomes" id="UP000805193">
    <property type="component" value="Unassembled WGS sequence"/>
</dbReference>
<sequence>MKLGESHCRVRSDDKLCLVKWKDNKSVILLSTAFGTAPEGTCRRSSKNEKKRVEVTPPDIVARYNQHMGGVDLIDRFNVSNYFNVGIKELCYFSFLSLLFRPLS</sequence>
<evidence type="ECO:0000313" key="1">
    <source>
        <dbReference type="EMBL" id="KAG0422301.1"/>
    </source>
</evidence>
<proteinExistence type="predicted"/>
<reference evidence="1 2" key="1">
    <citation type="journal article" date="2020" name="Cell">
        <title>Large-Scale Comparative Analyses of Tick Genomes Elucidate Their Genetic Diversity and Vector Capacities.</title>
        <authorList>
            <consortium name="Tick Genome and Microbiome Consortium (TIGMIC)"/>
            <person name="Jia N."/>
            <person name="Wang J."/>
            <person name="Shi W."/>
            <person name="Du L."/>
            <person name="Sun Y."/>
            <person name="Zhan W."/>
            <person name="Jiang J.F."/>
            <person name="Wang Q."/>
            <person name="Zhang B."/>
            <person name="Ji P."/>
            <person name="Bell-Sakyi L."/>
            <person name="Cui X.M."/>
            <person name="Yuan T.T."/>
            <person name="Jiang B.G."/>
            <person name="Yang W.F."/>
            <person name="Lam T.T."/>
            <person name="Chang Q.C."/>
            <person name="Ding S.J."/>
            <person name="Wang X.J."/>
            <person name="Zhu J.G."/>
            <person name="Ruan X.D."/>
            <person name="Zhao L."/>
            <person name="Wei J.T."/>
            <person name="Ye R.Z."/>
            <person name="Que T.C."/>
            <person name="Du C.H."/>
            <person name="Zhou Y.H."/>
            <person name="Cheng J.X."/>
            <person name="Dai P.F."/>
            <person name="Guo W.B."/>
            <person name="Han X.H."/>
            <person name="Huang E.J."/>
            <person name="Li L.F."/>
            <person name="Wei W."/>
            <person name="Gao Y.C."/>
            <person name="Liu J.Z."/>
            <person name="Shao H.Z."/>
            <person name="Wang X."/>
            <person name="Wang C.C."/>
            <person name="Yang T.C."/>
            <person name="Huo Q.B."/>
            <person name="Li W."/>
            <person name="Chen H.Y."/>
            <person name="Chen S.E."/>
            <person name="Zhou L.G."/>
            <person name="Ni X.B."/>
            <person name="Tian J.H."/>
            <person name="Sheng Y."/>
            <person name="Liu T."/>
            <person name="Pan Y.S."/>
            <person name="Xia L.Y."/>
            <person name="Li J."/>
            <person name="Zhao F."/>
            <person name="Cao W.C."/>
        </authorList>
    </citation>
    <scope>NUCLEOTIDE SEQUENCE [LARGE SCALE GENOMIC DNA]</scope>
    <source>
        <strain evidence="1">Iper-2018</strain>
    </source>
</reference>
<protein>
    <submittedName>
        <fullName evidence="1">Uncharacterized protein</fullName>
    </submittedName>
</protein>
<name>A0AC60PMU4_IXOPE</name>
<keyword evidence="2" id="KW-1185">Reference proteome</keyword>
<organism evidence="1 2">
    <name type="scientific">Ixodes persulcatus</name>
    <name type="common">Taiga tick</name>
    <dbReference type="NCBI Taxonomy" id="34615"/>
    <lineage>
        <taxon>Eukaryota</taxon>
        <taxon>Metazoa</taxon>
        <taxon>Ecdysozoa</taxon>
        <taxon>Arthropoda</taxon>
        <taxon>Chelicerata</taxon>
        <taxon>Arachnida</taxon>
        <taxon>Acari</taxon>
        <taxon>Parasitiformes</taxon>
        <taxon>Ixodida</taxon>
        <taxon>Ixodoidea</taxon>
        <taxon>Ixodidae</taxon>
        <taxon>Ixodinae</taxon>
        <taxon>Ixodes</taxon>
    </lineage>
</organism>
<accession>A0AC60PMU4</accession>
<evidence type="ECO:0000313" key="2">
    <source>
        <dbReference type="Proteomes" id="UP000805193"/>
    </source>
</evidence>